<comment type="caution">
    <text evidence="1">The sequence shown here is derived from an EMBL/GenBank/DDBJ whole genome shotgun (WGS) entry which is preliminary data.</text>
</comment>
<dbReference type="NCBIfam" id="NF040656">
    <property type="entry name" value="GHMP_GYDIA"/>
    <property type="match status" value="1"/>
</dbReference>
<dbReference type="SUPFAM" id="SSF54211">
    <property type="entry name" value="Ribosomal protein S5 domain 2-like"/>
    <property type="match status" value="1"/>
</dbReference>
<dbReference type="InterPro" id="IPR014721">
    <property type="entry name" value="Ribsml_uS5_D2-typ_fold_subgr"/>
</dbReference>
<sequence>MNFYASGKLLLFGEYLVLRGSGCLAIPLNYGQKLQVESSKNDFFEWTSNYNDATWFSCIFSKTLEIINTSDLPKAQTLTGLMELIKERNPYLFEKGLNFYTEMNFKPEWGFGSSSTFISLLAQWSKIDPYLLLEKSFGGSGYDVACATAKTPLIYDMQSRHTAPVYLFPKITSKILFVYSGKKKDSNEAVKQFSAETVSDDDIEKMKRIIIAAANATQVDVLEEAMEESEKLLSHILKLKPVKKIFFADYRFAIKSLGAWGGDFFMASFRKEVEARKYFQERGYSTLFNYNELIKK</sequence>
<dbReference type="GO" id="GO:0016301">
    <property type="term" value="F:kinase activity"/>
    <property type="evidence" value="ECO:0007669"/>
    <property type="project" value="UniProtKB-KW"/>
</dbReference>
<organism evidence="1 2">
    <name type="scientific">Hanamia caeni</name>
    <dbReference type="NCBI Taxonomy" id="2294116"/>
    <lineage>
        <taxon>Bacteria</taxon>
        <taxon>Pseudomonadati</taxon>
        <taxon>Bacteroidota</taxon>
        <taxon>Chitinophagia</taxon>
        <taxon>Chitinophagales</taxon>
        <taxon>Chitinophagaceae</taxon>
        <taxon>Hanamia</taxon>
    </lineage>
</organism>
<dbReference type="Gene3D" id="3.30.230.10">
    <property type="match status" value="1"/>
</dbReference>
<dbReference type="Proteomes" id="UP000267223">
    <property type="component" value="Unassembled WGS sequence"/>
</dbReference>
<dbReference type="AlphaFoldDB" id="A0A3M9NPE3"/>
<dbReference type="OrthoDB" id="5288719at2"/>
<dbReference type="InterPro" id="IPR020568">
    <property type="entry name" value="Ribosomal_Su5_D2-typ_SF"/>
</dbReference>
<keyword evidence="2" id="KW-1185">Reference proteome</keyword>
<gene>
    <name evidence="1" type="ORF">EFY79_05160</name>
</gene>
<dbReference type="EMBL" id="RJJR01000002">
    <property type="protein sequence ID" value="RNI39043.1"/>
    <property type="molecule type" value="Genomic_DNA"/>
</dbReference>
<reference evidence="1 2" key="1">
    <citation type="submission" date="2018-11" db="EMBL/GenBank/DDBJ databases">
        <title>Draft genome sequence of Ferruginibacter sp. BO-59.</title>
        <authorList>
            <person name="Im W.T."/>
        </authorList>
    </citation>
    <scope>NUCLEOTIDE SEQUENCE [LARGE SCALE GENOMIC DNA]</scope>
    <source>
        <strain evidence="1 2">BO-59</strain>
    </source>
</reference>
<dbReference type="Gene3D" id="3.30.70.890">
    <property type="entry name" value="GHMP kinase, C-terminal domain"/>
    <property type="match status" value="1"/>
</dbReference>
<dbReference type="InterPro" id="IPR036554">
    <property type="entry name" value="GHMP_kinase_C_sf"/>
</dbReference>
<proteinExistence type="predicted"/>
<dbReference type="InterPro" id="IPR047765">
    <property type="entry name" value="GHMP_GYDIA-like"/>
</dbReference>
<name>A0A3M9NPE3_9BACT</name>
<dbReference type="SUPFAM" id="SSF55060">
    <property type="entry name" value="GHMP Kinase, C-terminal domain"/>
    <property type="match status" value="1"/>
</dbReference>
<evidence type="ECO:0000313" key="1">
    <source>
        <dbReference type="EMBL" id="RNI39043.1"/>
    </source>
</evidence>
<evidence type="ECO:0000313" key="2">
    <source>
        <dbReference type="Proteomes" id="UP000267223"/>
    </source>
</evidence>
<dbReference type="RefSeq" id="WP_123119607.1">
    <property type="nucleotide sequence ID" value="NZ_RJJR01000002.1"/>
</dbReference>
<accession>A0A3M9NPE3</accession>
<keyword evidence="1" id="KW-0808">Transferase</keyword>
<protein>
    <submittedName>
        <fullName evidence="1">GHMP kinase</fullName>
    </submittedName>
</protein>
<keyword evidence="1" id="KW-0418">Kinase</keyword>